<feature type="domain" description="AMP-dependent synthetase/ligase" evidence="1">
    <location>
        <begin position="16"/>
        <end position="387"/>
    </location>
</feature>
<dbReference type="InterPro" id="IPR000873">
    <property type="entry name" value="AMP-dep_synth/lig_dom"/>
</dbReference>
<sequence length="540" mass="59113">MVVWHGGSSDTINAVFDRAREAHGGQTFLDFSGDEYTYADIAHRSAQVSNLLLSLGIGHGDTVVTVLDNNVDAVSTFLGSNRIGAICVPVNTAYRGEFLRHQLADAGAAVVFAEPDYAQRVLEIADGVPALRTLIYRDGTDAMPPSRAGLAVRGLAEALDGQSSIAPNAPVAATDLSTLIYTAGTTGPSKGCMITHAYTLNMARQYLEVTTRRRDELAWTPLPLFHFNAWACTVVATALLGSSAAVAPRFSVSRFWSEIERTGARMVTLLGPMVTLLAQADDSSAMQRCYGQLRIAQSSPFPADITNVWRERFGVPLTGSNAFGLTECCLTTHHPLNEPAPAGSSGRANDDFDVRIFDDEDREVPVGAAGEIVVRPKKPHVMFEGYWKRPESTTALLRNLWFHTGDIGRFDADGFFYFVDRKKDYLRRRGENISSYEMETAFMSHPDLLEVAVHAVHSAVTEDDVKVTAVLRPGSTLSEEALCAWSMDKLPYFAVPRYIEFRAELPKNPVGRVLKYVLRDEGKTASTWDREAAGIAIAKR</sequence>
<dbReference type="InterPro" id="IPR025110">
    <property type="entry name" value="AMP-bd_C"/>
</dbReference>
<evidence type="ECO:0000313" key="3">
    <source>
        <dbReference type="EMBL" id="ORW68092.1"/>
    </source>
</evidence>
<dbReference type="Gene3D" id="3.40.50.12780">
    <property type="entry name" value="N-terminal domain of ligase-like"/>
    <property type="match status" value="1"/>
</dbReference>
<dbReference type="GO" id="GO:0016878">
    <property type="term" value="F:acid-thiol ligase activity"/>
    <property type="evidence" value="ECO:0007669"/>
    <property type="project" value="UniProtKB-ARBA"/>
</dbReference>
<dbReference type="EMBL" id="LQPR01000055">
    <property type="protein sequence ID" value="ORW68092.1"/>
    <property type="molecule type" value="Genomic_DNA"/>
</dbReference>
<dbReference type="InterPro" id="IPR042099">
    <property type="entry name" value="ANL_N_sf"/>
</dbReference>
<dbReference type="Gene3D" id="3.30.300.30">
    <property type="match status" value="1"/>
</dbReference>
<dbReference type="InterPro" id="IPR050237">
    <property type="entry name" value="ATP-dep_AMP-bd_enzyme"/>
</dbReference>
<dbReference type="Pfam" id="PF13193">
    <property type="entry name" value="AMP-binding_C"/>
    <property type="match status" value="1"/>
</dbReference>
<dbReference type="InterPro" id="IPR020845">
    <property type="entry name" value="AMP-binding_CS"/>
</dbReference>
<evidence type="ECO:0000259" key="2">
    <source>
        <dbReference type="Pfam" id="PF13193"/>
    </source>
</evidence>
<evidence type="ECO:0000259" key="1">
    <source>
        <dbReference type="Pfam" id="PF00501"/>
    </source>
</evidence>
<reference evidence="3 4" key="1">
    <citation type="submission" date="2016-01" db="EMBL/GenBank/DDBJ databases">
        <title>The new phylogeny of the genus Mycobacterium.</title>
        <authorList>
            <person name="Tarcisio F."/>
            <person name="Conor M."/>
            <person name="Antonella G."/>
            <person name="Elisabetta G."/>
            <person name="Giulia F.S."/>
            <person name="Sara T."/>
            <person name="Anna F."/>
            <person name="Clotilde B."/>
            <person name="Roberto B."/>
            <person name="Veronica D.S."/>
            <person name="Fabio R."/>
            <person name="Monica P."/>
            <person name="Olivier J."/>
            <person name="Enrico T."/>
            <person name="Nicola S."/>
        </authorList>
    </citation>
    <scope>NUCLEOTIDE SEQUENCE [LARGE SCALE GENOMIC DNA]</scope>
    <source>
        <strain evidence="3 4">DSM 44616</strain>
    </source>
</reference>
<dbReference type="SUPFAM" id="SSF56801">
    <property type="entry name" value="Acetyl-CoA synthetase-like"/>
    <property type="match status" value="1"/>
</dbReference>
<feature type="domain" description="AMP-binding enzyme C-terminal" evidence="2">
    <location>
        <begin position="437"/>
        <end position="511"/>
    </location>
</feature>
<keyword evidence="3" id="KW-0436">Ligase</keyword>
<dbReference type="Pfam" id="PF00501">
    <property type="entry name" value="AMP-binding"/>
    <property type="match status" value="1"/>
</dbReference>
<name>A0AAJ3NM12_9MYCO</name>
<accession>A0AAJ3NM12</accession>
<dbReference type="PROSITE" id="PS00455">
    <property type="entry name" value="AMP_BINDING"/>
    <property type="match status" value="1"/>
</dbReference>
<dbReference type="AlphaFoldDB" id="A0AAJ3NM12"/>
<keyword evidence="4" id="KW-1185">Reference proteome</keyword>
<proteinExistence type="predicted"/>
<dbReference type="InterPro" id="IPR045851">
    <property type="entry name" value="AMP-bd_C_sf"/>
</dbReference>
<comment type="caution">
    <text evidence="3">The sequence shown here is derived from an EMBL/GenBank/DDBJ whole genome shotgun (WGS) entry which is preliminary data.</text>
</comment>
<organism evidence="3 4">
    <name type="scientific">Mycobacterium saskatchewanense</name>
    <dbReference type="NCBI Taxonomy" id="220927"/>
    <lineage>
        <taxon>Bacteria</taxon>
        <taxon>Bacillati</taxon>
        <taxon>Actinomycetota</taxon>
        <taxon>Actinomycetes</taxon>
        <taxon>Mycobacteriales</taxon>
        <taxon>Mycobacteriaceae</taxon>
        <taxon>Mycobacterium</taxon>
        <taxon>Mycobacterium simiae complex</taxon>
    </lineage>
</organism>
<protein>
    <submittedName>
        <fullName evidence="3">ATP-dependent acyl-CoA ligase</fullName>
    </submittedName>
</protein>
<dbReference type="PANTHER" id="PTHR43767:SF1">
    <property type="entry name" value="NONRIBOSOMAL PEPTIDE SYNTHASE PES1 (EUROFUNG)-RELATED"/>
    <property type="match status" value="1"/>
</dbReference>
<evidence type="ECO:0000313" key="4">
    <source>
        <dbReference type="Proteomes" id="UP000193387"/>
    </source>
</evidence>
<dbReference type="Proteomes" id="UP000193387">
    <property type="component" value="Unassembled WGS sequence"/>
</dbReference>
<gene>
    <name evidence="3" type="ORF">AWC23_21935</name>
</gene>
<dbReference type="PANTHER" id="PTHR43767">
    <property type="entry name" value="LONG-CHAIN-FATTY-ACID--COA LIGASE"/>
    <property type="match status" value="1"/>
</dbReference>